<dbReference type="Gene3D" id="3.30.465.10">
    <property type="match status" value="2"/>
</dbReference>
<evidence type="ECO:0000256" key="2">
    <source>
        <dbReference type="ARBA" id="ARBA00023002"/>
    </source>
</evidence>
<dbReference type="InParanoid" id="J4VQX0"/>
<keyword evidence="3" id="KW-0732">Signal</keyword>
<feature type="chain" id="PRO_5003781518" evidence="3">
    <location>
        <begin position="21"/>
        <end position="607"/>
    </location>
</feature>
<evidence type="ECO:0000256" key="1">
    <source>
        <dbReference type="ARBA" id="ARBA00005466"/>
    </source>
</evidence>
<dbReference type="InterPro" id="IPR016166">
    <property type="entry name" value="FAD-bd_PCMH"/>
</dbReference>
<feature type="domain" description="FAD-binding PCMH-type" evidence="4">
    <location>
        <begin position="121"/>
        <end position="308"/>
    </location>
</feature>
<dbReference type="GO" id="GO:0071949">
    <property type="term" value="F:FAD binding"/>
    <property type="evidence" value="ECO:0007669"/>
    <property type="project" value="InterPro"/>
</dbReference>
<dbReference type="EMBL" id="JH725228">
    <property type="protein sequence ID" value="EJP61065.1"/>
    <property type="molecule type" value="Genomic_DNA"/>
</dbReference>
<dbReference type="InterPro" id="IPR050432">
    <property type="entry name" value="FAD-linked_Oxidoreductases_BP"/>
</dbReference>
<proteinExistence type="inferred from homology"/>
<evidence type="ECO:0000256" key="3">
    <source>
        <dbReference type="SAM" id="SignalP"/>
    </source>
</evidence>
<dbReference type="InterPro" id="IPR006094">
    <property type="entry name" value="Oxid_FAD_bind_N"/>
</dbReference>
<dbReference type="GeneID" id="19893008"/>
<evidence type="ECO:0000259" key="4">
    <source>
        <dbReference type="PROSITE" id="PS51387"/>
    </source>
</evidence>
<dbReference type="GO" id="GO:0016491">
    <property type="term" value="F:oxidoreductase activity"/>
    <property type="evidence" value="ECO:0007669"/>
    <property type="project" value="UniProtKB-KW"/>
</dbReference>
<evidence type="ECO:0000313" key="6">
    <source>
        <dbReference type="Proteomes" id="UP000002762"/>
    </source>
</evidence>
<organism evidence="5 6">
    <name type="scientific">Beauveria bassiana (strain ARSEF 2860)</name>
    <name type="common">White muscardine disease fungus</name>
    <name type="synonym">Tritirachium shiotae</name>
    <dbReference type="NCBI Taxonomy" id="655819"/>
    <lineage>
        <taxon>Eukaryota</taxon>
        <taxon>Fungi</taxon>
        <taxon>Dikarya</taxon>
        <taxon>Ascomycota</taxon>
        <taxon>Pezizomycotina</taxon>
        <taxon>Sordariomycetes</taxon>
        <taxon>Hypocreomycetidae</taxon>
        <taxon>Hypocreales</taxon>
        <taxon>Cordycipitaceae</taxon>
        <taxon>Beauveria</taxon>
    </lineage>
</organism>
<dbReference type="PANTHER" id="PTHR13878:SF155">
    <property type="entry name" value="ALCOHOL OXIDASE, PUTATIVE (AFU_ORTHOLOGUE AFUA_4G00430)-RELATED"/>
    <property type="match status" value="1"/>
</dbReference>
<comment type="similarity">
    <text evidence="1">Belongs to the oxygen-dependent FAD-linked oxidoreductase family.</text>
</comment>
<keyword evidence="6" id="KW-1185">Reference proteome</keyword>
<dbReference type="SUPFAM" id="SSF56176">
    <property type="entry name" value="FAD-binding/transporter-associated domain-like"/>
    <property type="match status" value="1"/>
</dbReference>
<dbReference type="InterPro" id="IPR012951">
    <property type="entry name" value="BBE"/>
</dbReference>
<dbReference type="Pfam" id="PF08031">
    <property type="entry name" value="BBE"/>
    <property type="match status" value="1"/>
</dbReference>
<dbReference type="Pfam" id="PF01565">
    <property type="entry name" value="FAD_binding_4"/>
    <property type="match status" value="1"/>
</dbReference>
<dbReference type="PROSITE" id="PS51387">
    <property type="entry name" value="FAD_PCMH"/>
    <property type="match status" value="1"/>
</dbReference>
<keyword evidence="2" id="KW-0560">Oxidoreductase</keyword>
<feature type="signal peptide" evidence="3">
    <location>
        <begin position="1"/>
        <end position="20"/>
    </location>
</feature>
<dbReference type="InterPro" id="IPR036318">
    <property type="entry name" value="FAD-bd_PCMH-like_sf"/>
</dbReference>
<dbReference type="STRING" id="655819.J4VQX0"/>
<dbReference type="AlphaFoldDB" id="J4VQX0"/>
<name>J4VQX0_BEAB2</name>
<protein>
    <submittedName>
        <fullName evidence="5">FAD binding domain protein</fullName>
    </submittedName>
</protein>
<reference evidence="5 6" key="1">
    <citation type="journal article" date="2012" name="Sci. Rep.">
        <title>Genomic perspectives on the evolution of fungal entomopathogenicity in Beauveria bassiana.</title>
        <authorList>
            <person name="Xiao G."/>
            <person name="Ying S.H."/>
            <person name="Zheng P."/>
            <person name="Wang Z.L."/>
            <person name="Zhang S."/>
            <person name="Xie X.Q."/>
            <person name="Shang Y."/>
            <person name="St Leger R.J."/>
            <person name="Zhao G.P."/>
            <person name="Wang C."/>
            <person name="Feng M.G."/>
        </authorList>
    </citation>
    <scope>NUCLEOTIDE SEQUENCE [LARGE SCALE GENOMIC DNA]</scope>
    <source>
        <strain evidence="5 6">ARSEF 2860</strain>
    </source>
</reference>
<accession>J4VQX0</accession>
<dbReference type="PANTHER" id="PTHR13878">
    <property type="entry name" value="GULONOLACTONE OXIDASE"/>
    <property type="match status" value="1"/>
</dbReference>
<dbReference type="HOGENOM" id="CLU_018354_4_2_1"/>
<dbReference type="InterPro" id="IPR016169">
    <property type="entry name" value="FAD-bd_PCMH_sub2"/>
</dbReference>
<dbReference type="RefSeq" id="XP_008603315.1">
    <property type="nucleotide sequence ID" value="XM_008605093.1"/>
</dbReference>
<evidence type="ECO:0000313" key="5">
    <source>
        <dbReference type="EMBL" id="EJP61065.1"/>
    </source>
</evidence>
<gene>
    <name evidence="5" type="ORF">BBA_09996</name>
</gene>
<sequence>MMRLLIGVLPFLCTASSSSSRRCRCLPGEPCWPSNSDWDTLNMTLNGNLHTVTPLAKPCHLPDFDVTKCSFIRSQSANSSFRAATPALGSQKTGSSQWTNWEALPEALQSCYPDTATNIPCGQGRISLYSAIVESASHIAAAVQFASENNIRLVVKNTGYDMAGRSLAPHSLQIFTHFMKNISYAQRFFPAGANNISHVSSPAVIVDAGVQAYDLYQFCADKNISVVAGYSSTVGAAGGYLQGGGHSILGPWKGMASDNVLQFDVVTANGTLVHANEYQNQDLFWALRGGGGGTFGVITSATLRAHENPRITTATLQISSPVADEVFWSLTQRLYEHLSRINDLGASGLHVTYPNTSMPSSADGNPSKPRALMILQFSLVEREPQEFISELESLSLALTRTSGSNIRSSGSTFQFNISSVGRLSDYYRETLSGSDHGGVAAALTSRLVSKAFIESAKGPSQIADTFSRIKLSPNEAISGNIVSGGAVADNGNTVSSSIHPAWRRTLSHITIVRGWSSNTTLYEQRKTQMELTHVQGPMLKALKLPGETMGSYMNEGNGFEPDFQSSFWGDNYPALSQIKRKWDAQDLFIVRKGVGSERWDDDGICVV</sequence>
<dbReference type="Proteomes" id="UP000002762">
    <property type="component" value="Unassembled WGS sequence"/>
</dbReference>